<name>A0ABW6U380_9ACTN</name>
<gene>
    <name evidence="1" type="ORF">ACFYZM_23685</name>
</gene>
<sequence length="53" mass="5863">MAVRLGCIGEDGVDFEPFEAFLTADETTDRLRSWTGNRELTGDGFRVGLKPKS</sequence>
<dbReference type="RefSeq" id="WP_388630499.1">
    <property type="nucleotide sequence ID" value="NZ_JBIAUT010000009.1"/>
</dbReference>
<dbReference type="Proteomes" id="UP001602123">
    <property type="component" value="Unassembled WGS sequence"/>
</dbReference>
<reference evidence="1 2" key="1">
    <citation type="submission" date="2024-10" db="EMBL/GenBank/DDBJ databases">
        <title>The Natural Products Discovery Center: Release of the First 8490 Sequenced Strains for Exploring Actinobacteria Biosynthetic Diversity.</title>
        <authorList>
            <person name="Kalkreuter E."/>
            <person name="Kautsar S.A."/>
            <person name="Yang D."/>
            <person name="Bader C.D."/>
            <person name="Teijaro C.N."/>
            <person name="Fluegel L."/>
            <person name="Davis C.M."/>
            <person name="Simpson J.R."/>
            <person name="Lauterbach L."/>
            <person name="Steele A.D."/>
            <person name="Gui C."/>
            <person name="Meng S."/>
            <person name="Li G."/>
            <person name="Viehrig K."/>
            <person name="Ye F."/>
            <person name="Su P."/>
            <person name="Kiefer A.F."/>
            <person name="Nichols A."/>
            <person name="Cepeda A.J."/>
            <person name="Yan W."/>
            <person name="Fan B."/>
            <person name="Jiang Y."/>
            <person name="Adhikari A."/>
            <person name="Zheng C.-J."/>
            <person name="Schuster L."/>
            <person name="Cowan T.M."/>
            <person name="Smanski M.J."/>
            <person name="Chevrette M.G."/>
            <person name="De Carvalho L.P.S."/>
            <person name="Shen B."/>
        </authorList>
    </citation>
    <scope>NUCLEOTIDE SEQUENCE [LARGE SCALE GENOMIC DNA]</scope>
    <source>
        <strain evidence="1 2">NPDC001650</strain>
    </source>
</reference>
<keyword evidence="2" id="KW-1185">Reference proteome</keyword>
<proteinExistence type="predicted"/>
<comment type="caution">
    <text evidence="1">The sequence shown here is derived from an EMBL/GenBank/DDBJ whole genome shotgun (WGS) entry which is preliminary data.</text>
</comment>
<evidence type="ECO:0000313" key="2">
    <source>
        <dbReference type="Proteomes" id="UP001602123"/>
    </source>
</evidence>
<accession>A0ABW6U380</accession>
<dbReference type="EMBL" id="JBIAUT010000009">
    <property type="protein sequence ID" value="MFF4219263.1"/>
    <property type="molecule type" value="Genomic_DNA"/>
</dbReference>
<organism evidence="1 2">
    <name type="scientific">Streptomyces nondiastaticus</name>
    <dbReference type="NCBI Taxonomy" id="3154512"/>
    <lineage>
        <taxon>Bacteria</taxon>
        <taxon>Bacillati</taxon>
        <taxon>Actinomycetota</taxon>
        <taxon>Actinomycetes</taxon>
        <taxon>Kitasatosporales</taxon>
        <taxon>Streptomycetaceae</taxon>
        <taxon>Streptomyces</taxon>
    </lineage>
</organism>
<evidence type="ECO:0000313" key="1">
    <source>
        <dbReference type="EMBL" id="MFF4219263.1"/>
    </source>
</evidence>
<protein>
    <submittedName>
        <fullName evidence="1">Uncharacterized protein</fullName>
    </submittedName>
</protein>